<dbReference type="AlphaFoldDB" id="A0A1I5V960"/>
<reference evidence="2 3" key="1">
    <citation type="submission" date="2016-10" db="EMBL/GenBank/DDBJ databases">
        <authorList>
            <person name="de Groot N.N."/>
        </authorList>
    </citation>
    <scope>NUCLEOTIDE SEQUENCE [LARGE SCALE GENOMIC DNA]</scope>
    <source>
        <strain evidence="2 3">DSM 20581</strain>
    </source>
</reference>
<evidence type="ECO:0000313" key="3">
    <source>
        <dbReference type="Proteomes" id="UP000199136"/>
    </source>
</evidence>
<organism evidence="2 3">
    <name type="scientific">Desemzia incerta</name>
    <dbReference type="NCBI Taxonomy" id="82801"/>
    <lineage>
        <taxon>Bacteria</taxon>
        <taxon>Bacillati</taxon>
        <taxon>Bacillota</taxon>
        <taxon>Bacilli</taxon>
        <taxon>Lactobacillales</taxon>
        <taxon>Carnobacteriaceae</taxon>
        <taxon>Desemzia</taxon>
    </lineage>
</organism>
<sequence>MNPSISHPFKLNNKKALSAAVIRAAFFVLIFSLVLLVLGGLHFTKAEAKSISSAESLGYQIVEMTNENLPETLQVAIYRDTVSKKDALAIAKELNKENKQDVVVYVSMAPLSSEKEVRFNEEIAYKVTVNDGSIETVDFDVYKDVQPDRTVDGNWNLEDNVLNLVTGEVTININMDDGLAKETVLSKAQALSEQILALNKESGISSVLFRISAGEKEYVYHSDQFYTIGEARVSKG</sequence>
<keyword evidence="3" id="KW-1185">Reference proteome</keyword>
<evidence type="ECO:0000256" key="1">
    <source>
        <dbReference type="SAM" id="Phobius"/>
    </source>
</evidence>
<evidence type="ECO:0000313" key="2">
    <source>
        <dbReference type="EMBL" id="SFQ03952.1"/>
    </source>
</evidence>
<gene>
    <name evidence="2" type="ORF">SAMN04488506_0422</name>
</gene>
<dbReference type="Proteomes" id="UP000199136">
    <property type="component" value="Unassembled WGS sequence"/>
</dbReference>
<dbReference type="EMBL" id="FOXW01000001">
    <property type="protein sequence ID" value="SFQ03952.1"/>
    <property type="molecule type" value="Genomic_DNA"/>
</dbReference>
<proteinExistence type="predicted"/>
<accession>A0A1I5V960</accession>
<protein>
    <submittedName>
        <fullName evidence="2">Uncharacterized protein</fullName>
    </submittedName>
</protein>
<keyword evidence="1" id="KW-0472">Membrane</keyword>
<keyword evidence="1" id="KW-0812">Transmembrane</keyword>
<feature type="transmembrane region" description="Helical" evidence="1">
    <location>
        <begin position="20"/>
        <end position="43"/>
    </location>
</feature>
<dbReference type="RefSeq" id="WP_092479487.1">
    <property type="nucleotide sequence ID" value="NZ_FOXW01000001.1"/>
</dbReference>
<keyword evidence="1" id="KW-1133">Transmembrane helix</keyword>
<name>A0A1I5V960_9LACT</name>